<dbReference type="EMBL" id="JAWJUL010000605">
    <property type="protein sequence ID" value="MDV3444041.1"/>
    <property type="molecule type" value="Genomic_DNA"/>
</dbReference>
<reference evidence="1 2" key="1">
    <citation type="submission" date="2023-10" db="EMBL/GenBank/DDBJ databases">
        <title>Pseudomonas otitidis isolated from a paediatric patient with cystic fibrosis in Chile.</title>
        <authorList>
            <person name="Amsteins-Romero L."/>
            <person name="Opazo-Capurro A."/>
            <person name="Matus-Kohler M."/>
            <person name="Gonzalez-Rocha G."/>
        </authorList>
    </citation>
    <scope>NUCLEOTIDE SEQUENCE [LARGE SCALE GENOMIC DNA]</scope>
    <source>
        <strain evidence="1 2">P-714</strain>
    </source>
</reference>
<feature type="non-terminal residue" evidence="1">
    <location>
        <position position="1"/>
    </location>
</feature>
<protein>
    <submittedName>
        <fullName evidence="1">Uncharacterized protein</fullName>
    </submittedName>
</protein>
<gene>
    <name evidence="1" type="ORF">R0G64_32525</name>
</gene>
<evidence type="ECO:0000313" key="1">
    <source>
        <dbReference type="EMBL" id="MDV3444041.1"/>
    </source>
</evidence>
<organism evidence="1 2">
    <name type="scientific">Metapseudomonas otitidis</name>
    <dbReference type="NCBI Taxonomy" id="319939"/>
    <lineage>
        <taxon>Bacteria</taxon>
        <taxon>Pseudomonadati</taxon>
        <taxon>Pseudomonadota</taxon>
        <taxon>Gammaproteobacteria</taxon>
        <taxon>Pseudomonadales</taxon>
        <taxon>Pseudomonadaceae</taxon>
        <taxon>Metapseudomonas</taxon>
    </lineage>
</organism>
<sequence length="69" mass="7684">HLGAAQFQRRIRGRLAQHEAAIPQGLGLQRRALQQAVRYTPGIFTGQVGASNRYDYIVMRGFADNSVDN</sequence>
<evidence type="ECO:0000313" key="2">
    <source>
        <dbReference type="Proteomes" id="UP001273935"/>
    </source>
</evidence>
<proteinExistence type="predicted"/>
<comment type="caution">
    <text evidence="1">The sequence shown here is derived from an EMBL/GenBank/DDBJ whole genome shotgun (WGS) entry which is preliminary data.</text>
</comment>
<dbReference type="Proteomes" id="UP001273935">
    <property type="component" value="Unassembled WGS sequence"/>
</dbReference>
<dbReference type="RefSeq" id="WP_317234944.1">
    <property type="nucleotide sequence ID" value="NZ_JAWJUL010000605.1"/>
</dbReference>
<name>A0ABU3Y1K9_9GAMM</name>
<accession>A0ABU3Y1K9</accession>
<feature type="non-terminal residue" evidence="1">
    <location>
        <position position="69"/>
    </location>
</feature>
<keyword evidence="2" id="KW-1185">Reference proteome</keyword>